<organism evidence="1 2">
    <name type="scientific">Clostridium neonatale</name>
    <dbReference type="NCBI Taxonomy" id="137838"/>
    <lineage>
        <taxon>Bacteria</taxon>
        <taxon>Bacillati</taxon>
        <taxon>Bacillota</taxon>
        <taxon>Clostridia</taxon>
        <taxon>Eubacteriales</taxon>
        <taxon>Clostridiaceae</taxon>
        <taxon>Clostridium</taxon>
    </lineage>
</organism>
<name>A0AA86JEH1_9CLOT</name>
<evidence type="ECO:0000313" key="1">
    <source>
        <dbReference type="EMBL" id="CAG9705405.1"/>
    </source>
</evidence>
<accession>A0AA86JEH1</accession>
<comment type="caution">
    <text evidence="1">The sequence shown here is derived from an EMBL/GenBank/DDBJ whole genome shotgun (WGS) entry which is preliminary data.</text>
</comment>
<dbReference type="EMBL" id="CAKJVE010000004">
    <property type="protein sequence ID" value="CAG9705405.1"/>
    <property type="molecule type" value="Genomic_DNA"/>
</dbReference>
<dbReference type="AlphaFoldDB" id="A0AA86JEH1"/>
<sequence length="96" mass="10854">MAKILAPNKSYTGISASVAFCNGIGETDRPELIEWFREHEYQVIEEEKKEKVLDEMSIEELVAYADKHNIDIGKATSQTGIIEKIKAANEEKEPDK</sequence>
<protein>
    <submittedName>
        <fullName evidence="1">Uncharacterized protein</fullName>
    </submittedName>
</protein>
<evidence type="ECO:0000313" key="2">
    <source>
        <dbReference type="Proteomes" id="UP000789738"/>
    </source>
</evidence>
<proteinExistence type="predicted"/>
<gene>
    <name evidence="1" type="ORF">CNEO_41847</name>
</gene>
<dbReference type="Proteomes" id="UP000789738">
    <property type="component" value="Unassembled WGS sequence"/>
</dbReference>
<reference evidence="1" key="1">
    <citation type="submission" date="2021-10" db="EMBL/GenBank/DDBJ databases">
        <authorList>
            <person name="Mesa V."/>
        </authorList>
    </citation>
    <scope>NUCLEOTIDE SEQUENCE</scope>
    <source>
        <strain evidence="1">CC3_PB</strain>
    </source>
</reference>
<dbReference type="RefSeq" id="WP_210886318.1">
    <property type="nucleotide sequence ID" value="NZ_CAKJVE010000004.1"/>
</dbReference>